<dbReference type="Gene3D" id="3.90.190.10">
    <property type="entry name" value="Protein tyrosine phosphatase superfamily"/>
    <property type="match status" value="1"/>
</dbReference>
<organism evidence="4 5">
    <name type="scientific">Metschnikowia aff. pulcherrima</name>
    <dbReference type="NCBI Taxonomy" id="2163413"/>
    <lineage>
        <taxon>Eukaryota</taxon>
        <taxon>Fungi</taxon>
        <taxon>Dikarya</taxon>
        <taxon>Ascomycota</taxon>
        <taxon>Saccharomycotina</taxon>
        <taxon>Pichiomycetes</taxon>
        <taxon>Metschnikowiaceae</taxon>
        <taxon>Metschnikowia</taxon>
    </lineage>
</organism>
<protein>
    <submittedName>
        <fullName evidence="4">Protein-tyrosine phosphatase</fullName>
    </submittedName>
</protein>
<evidence type="ECO:0000259" key="3">
    <source>
        <dbReference type="PROSITE" id="PS50056"/>
    </source>
</evidence>
<dbReference type="PRINTS" id="PR00700">
    <property type="entry name" value="PRTYPHPHTASE"/>
</dbReference>
<dbReference type="InterPro" id="IPR016130">
    <property type="entry name" value="Tyr_Pase_AS"/>
</dbReference>
<sequence>MTNKPVFLIKTELEQKIGFREITAYCDRHLSQAVDPSASNTPWTVKAAFDPRNKDRNRYSNVLPWDRTRVRLPCLKGGSDYINASFVQLDDRKYIAAQGPLPNTIHHFWSMCFSQAEETGSLAVFIAMVTPLIEQNREKCSKYWPTKHQGTWDMSEALRAECLALHGLTVTWLSEESSDQFVLTTLRLESGGISKKVYHYYYLDWRDTLTPKSVAPLLLLSRKIQEAKQIDPRLIPVVHCSAGVGRTGTFIAIDNFLHLDFDVTSDTDLVFETVKTLRDHRMMMVQTSHQYAFLYQVAKDIYHNRTRS</sequence>
<dbReference type="PROSITE" id="PS00383">
    <property type="entry name" value="TYR_PHOSPHATASE_1"/>
    <property type="match status" value="1"/>
</dbReference>
<dbReference type="EMBL" id="CP034457">
    <property type="protein sequence ID" value="QBM87105.1"/>
    <property type="molecule type" value="Genomic_DNA"/>
</dbReference>
<evidence type="ECO:0000259" key="2">
    <source>
        <dbReference type="PROSITE" id="PS50055"/>
    </source>
</evidence>
<dbReference type="Pfam" id="PF00102">
    <property type="entry name" value="Y_phosphatase"/>
    <property type="match status" value="1"/>
</dbReference>
<keyword evidence="5" id="KW-1185">Reference proteome</keyword>
<dbReference type="InterPro" id="IPR050348">
    <property type="entry name" value="Protein-Tyr_Phosphatase"/>
</dbReference>
<dbReference type="SMART" id="SM00194">
    <property type="entry name" value="PTPc"/>
    <property type="match status" value="1"/>
</dbReference>
<evidence type="ECO:0000256" key="1">
    <source>
        <dbReference type="ARBA" id="ARBA00009649"/>
    </source>
</evidence>
<reference evidence="5" key="1">
    <citation type="submission" date="2019-03" db="EMBL/GenBank/DDBJ databases">
        <title>Snf2 controls pulcherriminic acid biosynthesis and connects pigmentation and antifungal activity of the yeast Metschnikowia pulcherrima.</title>
        <authorList>
            <person name="Gore-Lloyd D."/>
            <person name="Sumann I."/>
            <person name="Brachmann A.O."/>
            <person name="Schneeberger K."/>
            <person name="Ortiz-Merino R.A."/>
            <person name="Moreno-Beltran M."/>
            <person name="Schlaefli M."/>
            <person name="Kirner P."/>
            <person name="Santos Kron A."/>
            <person name="Wolfe K.H."/>
            <person name="Piel J."/>
            <person name="Ahrens C.H."/>
            <person name="Henk D."/>
            <person name="Freimoser F.M."/>
        </authorList>
    </citation>
    <scope>NUCLEOTIDE SEQUENCE [LARGE SCALE GENOMIC DNA]</scope>
    <source>
        <strain evidence="5">APC 1.2</strain>
    </source>
</reference>
<gene>
    <name evidence="4" type="primary">MPUL0B03040</name>
    <name evidence="4" type="ORF">METSCH_B03040</name>
</gene>
<name>A0A4P6XKS1_9ASCO</name>
<dbReference type="GO" id="GO:0004725">
    <property type="term" value="F:protein tyrosine phosphatase activity"/>
    <property type="evidence" value="ECO:0007669"/>
    <property type="project" value="InterPro"/>
</dbReference>
<dbReference type="InterPro" id="IPR003595">
    <property type="entry name" value="Tyr_Pase_cat"/>
</dbReference>
<comment type="similarity">
    <text evidence="1">Belongs to the protein-tyrosine phosphatase family. Non-receptor class subfamily.</text>
</comment>
<dbReference type="PANTHER" id="PTHR19134:SF449">
    <property type="entry name" value="TYROSINE-PROTEIN PHOSPHATASE 1"/>
    <property type="match status" value="1"/>
</dbReference>
<dbReference type="PROSITE" id="PS50055">
    <property type="entry name" value="TYR_PHOSPHATASE_PTP"/>
    <property type="match status" value="1"/>
</dbReference>
<dbReference type="STRING" id="2163413.A0A4P6XKS1"/>
<proteinExistence type="inferred from homology"/>
<dbReference type="InterPro" id="IPR029021">
    <property type="entry name" value="Prot-tyrosine_phosphatase-like"/>
</dbReference>
<dbReference type="InterPro" id="IPR000387">
    <property type="entry name" value="Tyr_Pase_dom"/>
</dbReference>
<feature type="domain" description="Tyrosine specific protein phosphatases" evidence="3">
    <location>
        <begin position="215"/>
        <end position="292"/>
    </location>
</feature>
<accession>A0A4P6XKS1</accession>
<dbReference type="SUPFAM" id="SSF52799">
    <property type="entry name" value="(Phosphotyrosine protein) phosphatases II"/>
    <property type="match status" value="1"/>
</dbReference>
<dbReference type="PROSITE" id="PS50056">
    <property type="entry name" value="TYR_PHOSPHATASE_2"/>
    <property type="match status" value="1"/>
</dbReference>
<dbReference type="AlphaFoldDB" id="A0A4P6XKS1"/>
<dbReference type="SMART" id="SM00404">
    <property type="entry name" value="PTPc_motif"/>
    <property type="match status" value="1"/>
</dbReference>
<evidence type="ECO:0000313" key="4">
    <source>
        <dbReference type="EMBL" id="QBM87105.1"/>
    </source>
</evidence>
<dbReference type="PANTHER" id="PTHR19134">
    <property type="entry name" value="RECEPTOR-TYPE TYROSINE-PROTEIN PHOSPHATASE"/>
    <property type="match status" value="1"/>
</dbReference>
<evidence type="ECO:0000313" key="5">
    <source>
        <dbReference type="Proteomes" id="UP000292447"/>
    </source>
</evidence>
<dbReference type="InterPro" id="IPR000242">
    <property type="entry name" value="PTP_cat"/>
</dbReference>
<dbReference type="Proteomes" id="UP000292447">
    <property type="component" value="Chromosome II"/>
</dbReference>
<feature type="domain" description="Tyrosine-protein phosphatase" evidence="2">
    <location>
        <begin position="51"/>
        <end position="301"/>
    </location>
</feature>
<dbReference type="CDD" id="cd18533">
    <property type="entry name" value="PTP_fungal"/>
    <property type="match status" value="1"/>
</dbReference>